<dbReference type="EMBL" id="MU154523">
    <property type="protein sequence ID" value="KAF9501566.1"/>
    <property type="molecule type" value="Genomic_DNA"/>
</dbReference>
<gene>
    <name evidence="2" type="ORF">BDN71DRAFT_1426661</name>
</gene>
<organism evidence="2 3">
    <name type="scientific">Pleurotus eryngii</name>
    <name type="common">Boletus of the steppes</name>
    <dbReference type="NCBI Taxonomy" id="5323"/>
    <lineage>
        <taxon>Eukaryota</taxon>
        <taxon>Fungi</taxon>
        <taxon>Dikarya</taxon>
        <taxon>Basidiomycota</taxon>
        <taxon>Agaricomycotina</taxon>
        <taxon>Agaricomycetes</taxon>
        <taxon>Agaricomycetidae</taxon>
        <taxon>Agaricales</taxon>
        <taxon>Pleurotineae</taxon>
        <taxon>Pleurotaceae</taxon>
        <taxon>Pleurotus</taxon>
    </lineage>
</organism>
<dbReference type="Proteomes" id="UP000807025">
    <property type="component" value="Unassembled WGS sequence"/>
</dbReference>
<keyword evidence="3" id="KW-1185">Reference proteome</keyword>
<evidence type="ECO:0000313" key="3">
    <source>
        <dbReference type="Proteomes" id="UP000807025"/>
    </source>
</evidence>
<reference evidence="2" key="1">
    <citation type="submission" date="2020-11" db="EMBL/GenBank/DDBJ databases">
        <authorList>
            <consortium name="DOE Joint Genome Institute"/>
            <person name="Ahrendt S."/>
            <person name="Riley R."/>
            <person name="Andreopoulos W."/>
            <person name="Labutti K."/>
            <person name="Pangilinan J."/>
            <person name="Ruiz-Duenas F.J."/>
            <person name="Barrasa J.M."/>
            <person name="Sanchez-Garcia M."/>
            <person name="Camarero S."/>
            <person name="Miyauchi S."/>
            <person name="Serrano A."/>
            <person name="Linde D."/>
            <person name="Babiker R."/>
            <person name="Drula E."/>
            <person name="Ayuso-Fernandez I."/>
            <person name="Pacheco R."/>
            <person name="Padilla G."/>
            <person name="Ferreira P."/>
            <person name="Barriuso J."/>
            <person name="Kellner H."/>
            <person name="Castanera R."/>
            <person name="Alfaro M."/>
            <person name="Ramirez L."/>
            <person name="Pisabarro A.G."/>
            <person name="Kuo A."/>
            <person name="Tritt A."/>
            <person name="Lipzen A."/>
            <person name="He G."/>
            <person name="Yan M."/>
            <person name="Ng V."/>
            <person name="Cullen D."/>
            <person name="Martin F."/>
            <person name="Rosso M.-N."/>
            <person name="Henrissat B."/>
            <person name="Hibbett D."/>
            <person name="Martinez A.T."/>
            <person name="Grigoriev I.V."/>
        </authorList>
    </citation>
    <scope>NUCLEOTIDE SEQUENCE</scope>
    <source>
        <strain evidence="2">ATCC 90797</strain>
    </source>
</reference>
<feature type="region of interest" description="Disordered" evidence="1">
    <location>
        <begin position="84"/>
        <end position="104"/>
    </location>
</feature>
<feature type="region of interest" description="Disordered" evidence="1">
    <location>
        <begin position="19"/>
        <end position="55"/>
    </location>
</feature>
<dbReference type="OrthoDB" id="1431934at2759"/>
<dbReference type="CDD" id="cd00590">
    <property type="entry name" value="RRM_SF"/>
    <property type="match status" value="1"/>
</dbReference>
<accession>A0A9P6A971</accession>
<name>A0A9P6A971_PLEER</name>
<proteinExistence type="predicted"/>
<feature type="compositionally biased region" description="Basic and acidic residues" evidence="1">
    <location>
        <begin position="90"/>
        <end position="104"/>
    </location>
</feature>
<feature type="compositionally biased region" description="Polar residues" evidence="1">
    <location>
        <begin position="39"/>
        <end position="54"/>
    </location>
</feature>
<evidence type="ECO:0000256" key="1">
    <source>
        <dbReference type="SAM" id="MobiDB-lite"/>
    </source>
</evidence>
<protein>
    <submittedName>
        <fullName evidence="2">Uncharacterized protein</fullName>
    </submittedName>
</protein>
<feature type="compositionally biased region" description="Basic and acidic residues" evidence="1">
    <location>
        <begin position="29"/>
        <end position="38"/>
    </location>
</feature>
<evidence type="ECO:0000313" key="2">
    <source>
        <dbReference type="EMBL" id="KAF9501566.1"/>
    </source>
</evidence>
<comment type="caution">
    <text evidence="2">The sequence shown here is derived from an EMBL/GenBank/DDBJ whole genome shotgun (WGS) entry which is preliminary data.</text>
</comment>
<dbReference type="AlphaFoldDB" id="A0A9P6A971"/>
<sequence>MSQARVDVSNSGVRQKILVRQAAKPLVPPRRDVPRRNQNEAMSSRTVSDSTKQQAKPKRGEILLYILLNPITVITHIKRSQEPKNSIAKKNGDARGFEGKEESRLIQQTKNAHWRRRGWAKQPDKRQARVVQQEALRKARDAEYRTRLAEIAREEGTQAIQRIITGSLVTFGSGLDEQDLDKKATLDGRRTVKVVTGADGGEAMAVDSEDIELRDEKLEVKVCPYNLPGGMNTSGSQDTDVLTISWRSPYACFVADFDDIETARKAEALNSQVLMGRRVKVEVNVHPPDRMTTDFNLNSIMNSIANSAVDETNIRDFTGASFVKRMGQDVRQQDDQFVIGSLRRHIAGISPGLVSLGESNKPQKPVDGIVTVEAHFDSREEADRVSQLLGDGTFPRNMNIKESMFWLHLPAPVQYTLTIPASQYSAQKHQWDSLGESIKDQNACNLAITELRSMDVVQIRLVGKVREAVGALKAYGKPDVVDAIRRMVEAELQKLASKEWCFTLQKRSVGFFIRQGVPALQEMFGNENVYFNATFRLILVRGEEARHTLKSFIKPKSQ</sequence>